<dbReference type="EMBL" id="JALIGE010000071">
    <property type="protein sequence ID" value="MCS2161008.1"/>
    <property type="molecule type" value="Genomic_DNA"/>
</dbReference>
<name>A0ABT2E0S1_9ENTR</name>
<keyword evidence="2" id="KW-1185">Reference proteome</keyword>
<protein>
    <recommendedName>
        <fullName evidence="3">Phage tail protein</fullName>
    </recommendedName>
</protein>
<reference evidence="1 2" key="1">
    <citation type="submission" date="2022-04" db="EMBL/GenBank/DDBJ databases">
        <title>Proposal of a three novel species of Scandinavium, Scandinavium hiltneri, Scandinavium manionii, Scandinavium tedordense.</title>
        <authorList>
            <person name="Maddock D.W."/>
            <person name="Brady C.L."/>
            <person name="Denman S."/>
            <person name="Arnold D."/>
        </authorList>
    </citation>
    <scope>NUCLEOTIDE SEQUENCE [LARGE SCALE GENOMIC DNA]</scope>
    <source>
        <strain evidence="1 2">H11S7</strain>
    </source>
</reference>
<comment type="caution">
    <text evidence="1">The sequence shown here is derived from an EMBL/GenBank/DDBJ whole genome shotgun (WGS) entry which is preliminary data.</text>
</comment>
<evidence type="ECO:0000313" key="1">
    <source>
        <dbReference type="EMBL" id="MCS2161008.1"/>
    </source>
</evidence>
<accession>A0ABT2E0S1</accession>
<dbReference type="Proteomes" id="UP001205357">
    <property type="component" value="Unassembled WGS sequence"/>
</dbReference>
<dbReference type="RefSeq" id="WP_258987592.1">
    <property type="nucleotide sequence ID" value="NZ_JALIGE010000071.1"/>
</dbReference>
<evidence type="ECO:0008006" key="3">
    <source>
        <dbReference type="Google" id="ProtNLM"/>
    </source>
</evidence>
<gene>
    <name evidence="1" type="ORF">MUU47_07680</name>
</gene>
<organism evidence="1 2">
    <name type="scientific">Scandinavium hiltneri</name>
    <dbReference type="NCBI Taxonomy" id="2926519"/>
    <lineage>
        <taxon>Bacteria</taxon>
        <taxon>Pseudomonadati</taxon>
        <taxon>Pseudomonadota</taxon>
        <taxon>Gammaproteobacteria</taxon>
        <taxon>Enterobacterales</taxon>
        <taxon>Enterobacteriaceae</taxon>
        <taxon>Scandinavium</taxon>
    </lineage>
</organism>
<evidence type="ECO:0000313" key="2">
    <source>
        <dbReference type="Proteomes" id="UP001205357"/>
    </source>
</evidence>
<proteinExistence type="predicted"/>
<dbReference type="Gene3D" id="2.60.40.3940">
    <property type="match status" value="1"/>
</dbReference>
<sequence length="178" mass="18421">MIICSFIDGVIRPAKVVFIPQRAERAPGKDERRIILKVGLVDTVTKAAGAMQKTANGSDIANATSFLGNLGISFNAGSGYVILKIGPFILACGNANATTTSDGNLNVTLPTSFPNTVMFSDATQANSSYATDTNPIIYSPYAIGSGPITAAGFAARNSKTGAPLVNTVVAARYLVIGF</sequence>